<feature type="region of interest" description="Disordered" evidence="2">
    <location>
        <begin position="522"/>
        <end position="541"/>
    </location>
</feature>
<dbReference type="InterPro" id="IPR026320">
    <property type="entry name" value="PRR14"/>
</dbReference>
<feature type="domain" description="Tantalus-like" evidence="3">
    <location>
        <begin position="398"/>
        <end position="455"/>
    </location>
</feature>
<organism evidence="4 5">
    <name type="scientific">Mola mola</name>
    <name type="common">Ocean sunfish</name>
    <name type="synonym">Tetraodon mola</name>
    <dbReference type="NCBI Taxonomy" id="94237"/>
    <lineage>
        <taxon>Eukaryota</taxon>
        <taxon>Metazoa</taxon>
        <taxon>Chordata</taxon>
        <taxon>Craniata</taxon>
        <taxon>Vertebrata</taxon>
        <taxon>Euteleostomi</taxon>
        <taxon>Actinopterygii</taxon>
        <taxon>Neopterygii</taxon>
        <taxon>Teleostei</taxon>
        <taxon>Neoteleostei</taxon>
        <taxon>Acanthomorphata</taxon>
        <taxon>Eupercaria</taxon>
        <taxon>Tetraodontiformes</taxon>
        <taxon>Molidae</taxon>
        <taxon>Mola</taxon>
    </lineage>
</organism>
<name>A0A3Q3X3H7_MOLML</name>
<feature type="region of interest" description="Disordered" evidence="2">
    <location>
        <begin position="229"/>
        <end position="252"/>
    </location>
</feature>
<reference evidence="4" key="1">
    <citation type="submission" date="2025-08" db="UniProtKB">
        <authorList>
            <consortium name="Ensembl"/>
        </authorList>
    </citation>
    <scope>IDENTIFICATION</scope>
</reference>
<proteinExistence type="predicted"/>
<dbReference type="Pfam" id="PF15386">
    <property type="entry name" value="Tantalus"/>
    <property type="match status" value="1"/>
</dbReference>
<keyword evidence="1" id="KW-0597">Phosphoprotein</keyword>
<evidence type="ECO:0000256" key="2">
    <source>
        <dbReference type="SAM" id="MobiDB-lite"/>
    </source>
</evidence>
<dbReference type="InterPro" id="IPR028149">
    <property type="entry name" value="Tantalus-like"/>
</dbReference>
<dbReference type="PANTHER" id="PTHR14522">
    <property type="entry name" value="EMO2-RELATED"/>
    <property type="match status" value="1"/>
</dbReference>
<keyword evidence="5" id="KW-1185">Reference proteome</keyword>
<dbReference type="Ensembl" id="ENSMMOT00000022931.1">
    <property type="protein sequence ID" value="ENSMMOP00000022560.1"/>
    <property type="gene ID" value="ENSMMOG00000017151.1"/>
</dbReference>
<evidence type="ECO:0000256" key="1">
    <source>
        <dbReference type="ARBA" id="ARBA00022553"/>
    </source>
</evidence>
<protein>
    <recommendedName>
        <fullName evidence="3">Tantalus-like domain-containing protein</fullName>
    </recommendedName>
</protein>
<feature type="compositionally biased region" description="Basic and acidic residues" evidence="2">
    <location>
        <begin position="128"/>
        <end position="139"/>
    </location>
</feature>
<dbReference type="PANTHER" id="PTHR14522:SF2">
    <property type="entry name" value="PROLINE-RICH PROTEIN 14"/>
    <property type="match status" value="1"/>
</dbReference>
<dbReference type="Proteomes" id="UP000261620">
    <property type="component" value="Unplaced"/>
</dbReference>
<accession>A0A3Q3X3H7</accession>
<sequence>MDLETTIAITSTKEAEQEQLAKVLVHPDIEQLQSTKNCKDSIKKTQKRKSPNQASSTKDSDNSAGARSAEQSEVTPTDCNAFQHIRKEEHRKIELNHPPKRPKTGFKSSASGRTDKTKQCGQKLSLKTKTDQSKEGKSKMSVDPVYFEMTPFQSQPCLLPTQPPLDYNVQLNNDSERVLDGKERDTAAVADEEFPSNHSSISVSRISLRGTNLNTCINNQRRTCRVHSRTIKGEEVTNSSKDDSDLDTAGTHASKDDLSRCLLRSYSCPEILSLCSLDRPWTSLHPTIKVHPSHQQHSSHSALAQQPRRSLCRARRHTVCSLEVEREIAPLCLRKEVYPSRRSIPYDGASLALSPSTSLSALASCFLSSPLLVQKHEERGKVSSIRIRKTLPKPQNNLTPMGLPRPIRLKKKEFSLEEIYTNKNFSKPPESRLETIFEVPLNRRNGSESWFGQRRVKRFLEFLDVGKSRKPKKPLAGIGKAGISSSRTRRGGFPKDEPSLSAQDVDSLLCAKLDQLSLWLTHDQKDPNPLPPVPETQAAPV</sequence>
<dbReference type="STRING" id="94237.ENSMMOP00000022560"/>
<evidence type="ECO:0000313" key="5">
    <source>
        <dbReference type="Proteomes" id="UP000261620"/>
    </source>
</evidence>
<feature type="compositionally biased region" description="Basic and acidic residues" evidence="2">
    <location>
        <begin position="231"/>
        <end position="243"/>
    </location>
</feature>
<evidence type="ECO:0000313" key="4">
    <source>
        <dbReference type="Ensembl" id="ENSMMOP00000022560.1"/>
    </source>
</evidence>
<evidence type="ECO:0000259" key="3">
    <source>
        <dbReference type="Pfam" id="PF15386"/>
    </source>
</evidence>
<reference evidence="4" key="2">
    <citation type="submission" date="2025-09" db="UniProtKB">
        <authorList>
            <consortium name="Ensembl"/>
        </authorList>
    </citation>
    <scope>IDENTIFICATION</scope>
</reference>
<dbReference type="AlphaFoldDB" id="A0A3Q3X3H7"/>
<feature type="region of interest" description="Disordered" evidence="2">
    <location>
        <begin position="30"/>
        <end position="139"/>
    </location>
</feature>
<feature type="region of interest" description="Disordered" evidence="2">
    <location>
        <begin position="470"/>
        <end position="501"/>
    </location>
</feature>
<feature type="compositionally biased region" description="Basic and acidic residues" evidence="2">
    <location>
        <begin position="85"/>
        <end position="97"/>
    </location>
</feature>
<feature type="compositionally biased region" description="Polar residues" evidence="2">
    <location>
        <begin position="51"/>
        <end position="80"/>
    </location>
</feature>
<dbReference type="OMA" id="HIRKEEH"/>